<sequence>MSNSPCFPPELERYIFETAALFYPHTIPRLLPVARRVLIWIEPLLYRRVYFDGLSQKVWPRCSNLACRPEWLQTHRLLRDNDSLFMHSFLGIERLLQPPREEGVVRRHLQTVFRACSGVDNLFFLATSRNPSFLKWSQRTMRPRRIVLILDLAGFQPDLSLSLFDNITHLLLGDINLPNNILDENWDQLANLQNLPRLTHLALSDCSTSSIFVSMLLSGLHTLAVFRCLHARTNTLSRCDP</sequence>
<dbReference type="EMBL" id="JAWWNJ010000161">
    <property type="protein sequence ID" value="KAK6978111.1"/>
    <property type="molecule type" value="Genomic_DNA"/>
</dbReference>
<evidence type="ECO:0000313" key="1">
    <source>
        <dbReference type="EMBL" id="KAK6978111.1"/>
    </source>
</evidence>
<gene>
    <name evidence="2" type="ORF">R3P38DRAFT_3234964</name>
    <name evidence="1" type="ORF">R3P38DRAFT_3235850</name>
</gene>
<protein>
    <submittedName>
        <fullName evidence="1">Uncharacterized protein</fullName>
    </submittedName>
</protein>
<dbReference type="Proteomes" id="UP001362999">
    <property type="component" value="Unassembled WGS sequence"/>
</dbReference>
<dbReference type="SUPFAM" id="SSF52047">
    <property type="entry name" value="RNI-like"/>
    <property type="match status" value="1"/>
</dbReference>
<keyword evidence="3" id="KW-1185">Reference proteome</keyword>
<organism evidence="1 3">
    <name type="scientific">Favolaschia claudopus</name>
    <dbReference type="NCBI Taxonomy" id="2862362"/>
    <lineage>
        <taxon>Eukaryota</taxon>
        <taxon>Fungi</taxon>
        <taxon>Dikarya</taxon>
        <taxon>Basidiomycota</taxon>
        <taxon>Agaricomycotina</taxon>
        <taxon>Agaricomycetes</taxon>
        <taxon>Agaricomycetidae</taxon>
        <taxon>Agaricales</taxon>
        <taxon>Marasmiineae</taxon>
        <taxon>Mycenaceae</taxon>
        <taxon>Favolaschia</taxon>
    </lineage>
</organism>
<dbReference type="EMBL" id="JAWWNJ010000155">
    <property type="protein sequence ID" value="KAK6980892.1"/>
    <property type="molecule type" value="Genomic_DNA"/>
</dbReference>
<reference evidence="1 3" key="1">
    <citation type="journal article" date="2024" name="J Genomics">
        <title>Draft genome sequencing and assembly of Favolaschia claudopus CIRM-BRFM 2984 isolated from oak limbs.</title>
        <authorList>
            <person name="Navarro D."/>
            <person name="Drula E."/>
            <person name="Chaduli D."/>
            <person name="Cazenave R."/>
            <person name="Ahrendt S."/>
            <person name="Wang J."/>
            <person name="Lipzen A."/>
            <person name="Daum C."/>
            <person name="Barry K."/>
            <person name="Grigoriev I.V."/>
            <person name="Favel A."/>
            <person name="Rosso M.N."/>
            <person name="Martin F."/>
        </authorList>
    </citation>
    <scope>NUCLEOTIDE SEQUENCE [LARGE SCALE GENOMIC DNA]</scope>
    <source>
        <strain evidence="1 3">CIRM-BRFM 2984</strain>
    </source>
</reference>
<accession>A0AAV9ZD79</accession>
<proteinExistence type="predicted"/>
<name>A0AAV9ZD79_9AGAR</name>
<comment type="caution">
    <text evidence="1">The sequence shown here is derived from an EMBL/GenBank/DDBJ whole genome shotgun (WGS) entry which is preliminary data.</text>
</comment>
<dbReference type="AlphaFoldDB" id="A0AAV9ZD79"/>
<evidence type="ECO:0000313" key="3">
    <source>
        <dbReference type="Proteomes" id="UP001362999"/>
    </source>
</evidence>
<evidence type="ECO:0000313" key="2">
    <source>
        <dbReference type="EMBL" id="KAK6980892.1"/>
    </source>
</evidence>